<proteinExistence type="predicted"/>
<keyword evidence="2" id="KW-1185">Reference proteome</keyword>
<evidence type="ECO:0000313" key="1">
    <source>
        <dbReference type="EMBL" id="EOT29930.1"/>
    </source>
</evidence>
<sequence>MNPGVFTSSIQKVEVWNKGNSTESPDKAWSPIFDMNVPDSAGNVQFTITASSLSQAVSQDLITNYRTQNFQRVRFTYIPDVNIQLDKLQSNPNDPASKVLQGTTNPYSMVVFSGEGIPEPTLTSPNETSTQKYHVQTNAQGNYTYPFTQSLTPEKTITAKAYLNGSRTFKFKKKYTIQWDDYMDTD</sequence>
<evidence type="ECO:0000313" key="2">
    <source>
        <dbReference type="Proteomes" id="UP000014136"/>
    </source>
</evidence>
<name>S0NWA9_9ENTE</name>
<protein>
    <submittedName>
        <fullName evidence="1">Uncharacterized protein</fullName>
    </submittedName>
</protein>
<dbReference type="HOGENOM" id="CLU_1452372_0_0_9"/>
<dbReference type="EMBL" id="AHYT01000002">
    <property type="protein sequence ID" value="EOT29930.1"/>
    <property type="molecule type" value="Genomic_DNA"/>
</dbReference>
<organism evidence="1 2">
    <name type="scientific">Enterococcus saccharolyticus subsp. saccharolyticus ATCC 43076</name>
    <dbReference type="NCBI Taxonomy" id="1139996"/>
    <lineage>
        <taxon>Bacteria</taxon>
        <taxon>Bacillati</taxon>
        <taxon>Bacillota</taxon>
        <taxon>Bacilli</taxon>
        <taxon>Lactobacillales</taxon>
        <taxon>Enterococcaceae</taxon>
        <taxon>Enterococcus</taxon>
    </lineage>
</organism>
<dbReference type="OrthoDB" id="2172320at2"/>
<accession>S0NWA9</accession>
<dbReference type="STRING" id="41997.RV16_GL001825"/>
<dbReference type="RefSeq" id="WP_016174428.1">
    <property type="nucleotide sequence ID" value="NZ_KE136389.1"/>
</dbReference>
<reference evidence="1 2" key="1">
    <citation type="submission" date="2013-03" db="EMBL/GenBank/DDBJ databases">
        <title>The Genome Sequence of Enterococcus saccharolyticus ATCC_43076 (Illumina only assembly).</title>
        <authorList>
            <consortium name="The Broad Institute Genomics Platform"/>
            <consortium name="The Broad Institute Genome Sequencing Center for Infectious Disease"/>
            <person name="Earl A."/>
            <person name="Russ C."/>
            <person name="Gilmore M."/>
            <person name="Surin D."/>
            <person name="Walker B."/>
            <person name="Young S."/>
            <person name="Zeng Q."/>
            <person name="Gargeya S."/>
            <person name="Fitzgerald M."/>
            <person name="Haas B."/>
            <person name="Abouelleil A."/>
            <person name="Allen A.W."/>
            <person name="Alvarado L."/>
            <person name="Arachchi H.M."/>
            <person name="Berlin A.M."/>
            <person name="Chapman S.B."/>
            <person name="Gainer-Dewar J."/>
            <person name="Goldberg J."/>
            <person name="Griggs A."/>
            <person name="Gujja S."/>
            <person name="Hansen M."/>
            <person name="Howarth C."/>
            <person name="Imamovic A."/>
            <person name="Ireland A."/>
            <person name="Larimer J."/>
            <person name="McCowan C."/>
            <person name="Murphy C."/>
            <person name="Pearson M."/>
            <person name="Poon T.W."/>
            <person name="Priest M."/>
            <person name="Roberts A."/>
            <person name="Saif S."/>
            <person name="Shea T."/>
            <person name="Sisk P."/>
            <person name="Sykes S."/>
            <person name="Wortman J."/>
            <person name="Nusbaum C."/>
            <person name="Birren B."/>
        </authorList>
    </citation>
    <scope>NUCLEOTIDE SEQUENCE [LARGE SCALE GENOMIC DNA]</scope>
    <source>
        <strain evidence="1 2">ATCC 43076</strain>
    </source>
</reference>
<dbReference type="PATRIC" id="fig|1139996.3.peg.614"/>
<dbReference type="Proteomes" id="UP000014136">
    <property type="component" value="Unassembled WGS sequence"/>
</dbReference>
<gene>
    <name evidence="1" type="ORF">OMQ_00622</name>
</gene>
<dbReference type="AlphaFoldDB" id="S0NWA9"/>
<comment type="caution">
    <text evidence="1">The sequence shown here is derived from an EMBL/GenBank/DDBJ whole genome shotgun (WGS) entry which is preliminary data.</text>
</comment>